<gene>
    <name evidence="2" type="ORF">IQ782_21175</name>
</gene>
<dbReference type="Gene3D" id="2.40.160.10">
    <property type="entry name" value="Porin"/>
    <property type="match status" value="1"/>
</dbReference>
<evidence type="ECO:0000313" key="3">
    <source>
        <dbReference type="Proteomes" id="UP000607796"/>
    </source>
</evidence>
<dbReference type="Proteomes" id="UP000607796">
    <property type="component" value="Unassembled WGS sequence"/>
</dbReference>
<protein>
    <submittedName>
        <fullName evidence="2">Porin</fullName>
    </submittedName>
</protein>
<evidence type="ECO:0000313" key="2">
    <source>
        <dbReference type="EMBL" id="MBE9639371.1"/>
    </source>
</evidence>
<organism evidence="2 3">
    <name type="scientific">Salipiger mangrovisoli</name>
    <dbReference type="NCBI Taxonomy" id="2865933"/>
    <lineage>
        <taxon>Bacteria</taxon>
        <taxon>Pseudomonadati</taxon>
        <taxon>Pseudomonadota</taxon>
        <taxon>Alphaproteobacteria</taxon>
        <taxon>Rhodobacterales</taxon>
        <taxon>Roseobacteraceae</taxon>
        <taxon>Salipiger</taxon>
    </lineage>
</organism>
<dbReference type="EMBL" id="JADFFK010000018">
    <property type="protein sequence ID" value="MBE9639371.1"/>
    <property type="molecule type" value="Genomic_DNA"/>
</dbReference>
<keyword evidence="3" id="KW-1185">Reference proteome</keyword>
<proteinExistence type="predicted"/>
<feature type="domain" description="Porin" evidence="1">
    <location>
        <begin position="24"/>
        <end position="178"/>
    </location>
</feature>
<dbReference type="InterPro" id="IPR033900">
    <property type="entry name" value="Gram_neg_porin_domain"/>
</dbReference>
<sequence length="266" mass="28224">MEGFDLRTSSLDLSFDAKATSALTFGFDLSLNKANPEEGEDFDIPAYGLAMSYAFDNGISAGLYAERFTADSDLLLGTDVDFDSYGLSAGYARDTYKVQAFYGATTTDPEIDDIEIRDFGLMAAIAPTEQLTLSARYVRSTLEVYGESGDWETIELAGTYQINDPWAVFGGASFGSADDLTLDIDTYGFGVSYNLGAVTSVPATLSLELARTDAELLGEDLTADTVRLGVTFPLGNSGAKLPLNSVAGSVQNGRHSALSSSVLAAF</sequence>
<name>A0ABR9X7H0_9RHOB</name>
<dbReference type="InterPro" id="IPR023614">
    <property type="entry name" value="Porin_dom_sf"/>
</dbReference>
<reference evidence="2 3" key="1">
    <citation type="journal article" date="2021" name="Int. J. Syst. Evol. Microbiol.">
        <title>Salipiger mangrovisoli sp. nov., isolated from mangrove soil and the proposal for the reclassification of Paraphaeobacter pallidus as Salipiger pallidus comb. nov.</title>
        <authorList>
            <person name="Du J."/>
            <person name="Liu Y."/>
            <person name="Pei T."/>
            <person name="Deng M.R."/>
            <person name="Zhu H."/>
        </authorList>
    </citation>
    <scope>NUCLEOTIDE SEQUENCE [LARGE SCALE GENOMIC DNA]</scope>
    <source>
        <strain evidence="2 3">6D45A</strain>
    </source>
</reference>
<dbReference type="SUPFAM" id="SSF56935">
    <property type="entry name" value="Porins"/>
    <property type="match status" value="1"/>
</dbReference>
<dbReference type="Pfam" id="PF13609">
    <property type="entry name" value="Porin_4"/>
    <property type="match status" value="1"/>
</dbReference>
<comment type="caution">
    <text evidence="2">The sequence shown here is derived from an EMBL/GenBank/DDBJ whole genome shotgun (WGS) entry which is preliminary data.</text>
</comment>
<evidence type="ECO:0000259" key="1">
    <source>
        <dbReference type="Pfam" id="PF13609"/>
    </source>
</evidence>
<accession>A0ABR9X7H0</accession>